<keyword evidence="5 9" id="KW-0627">Porphyrin biosynthesis</keyword>
<dbReference type="InterPro" id="IPR036108">
    <property type="entry name" value="4pyrrol_syn_uPrphyn_synt_sf"/>
</dbReference>
<keyword evidence="13" id="KW-1185">Reference proteome</keyword>
<feature type="compositionally biased region" description="Acidic residues" evidence="10">
    <location>
        <begin position="63"/>
        <end position="72"/>
    </location>
</feature>
<dbReference type="PANTHER" id="PTHR38042:SF1">
    <property type="entry name" value="UROPORPHYRINOGEN-III SYNTHASE, CHLOROPLASTIC"/>
    <property type="match status" value="1"/>
</dbReference>
<sequence>MDEERPPVVLVPRGGAWGEAVAAAARQRGLDPVVVPLIADAPPEDPAALDAALARLAAGHEDSAEDADEDGVPDGRHGAPPTGRTRPDAAGPGAPWLVVTSATAVRVVAGRVPRLPAGVRVACVGAATARAARQAGWPVDLVPDDESAAGVAAALPSDAGPVLFPRSEIAATTLVDGLRARGIAVSEVVAYRTVGTGDEPVVLAPPPDAVLVTSGSVAQQVVRRMTPLDPRTHVACIGPSTADAARAAGLPVHVVARSRSAEALLDAVVETLHPNPRTGRSS</sequence>
<dbReference type="Pfam" id="PF02602">
    <property type="entry name" value="HEM4"/>
    <property type="match status" value="1"/>
</dbReference>
<evidence type="ECO:0000256" key="10">
    <source>
        <dbReference type="SAM" id="MobiDB-lite"/>
    </source>
</evidence>
<dbReference type="GO" id="GO:0004852">
    <property type="term" value="F:uroporphyrinogen-III synthase activity"/>
    <property type="evidence" value="ECO:0007669"/>
    <property type="project" value="UniProtKB-EC"/>
</dbReference>
<evidence type="ECO:0000256" key="2">
    <source>
        <dbReference type="ARBA" id="ARBA00008133"/>
    </source>
</evidence>
<evidence type="ECO:0000256" key="7">
    <source>
        <dbReference type="ARBA" id="ARBA00040167"/>
    </source>
</evidence>
<feature type="region of interest" description="Disordered" evidence="10">
    <location>
        <begin position="58"/>
        <end position="92"/>
    </location>
</feature>
<evidence type="ECO:0000313" key="12">
    <source>
        <dbReference type="EMBL" id="MDM7892358.1"/>
    </source>
</evidence>
<dbReference type="CDD" id="cd06578">
    <property type="entry name" value="HemD"/>
    <property type="match status" value="1"/>
</dbReference>
<dbReference type="EC" id="4.2.1.75" evidence="3 9"/>
<evidence type="ECO:0000256" key="9">
    <source>
        <dbReference type="RuleBase" id="RU366031"/>
    </source>
</evidence>
<proteinExistence type="inferred from homology"/>
<feature type="domain" description="Tetrapyrrole biosynthesis uroporphyrinogen III synthase" evidence="11">
    <location>
        <begin position="93"/>
        <end position="265"/>
    </location>
</feature>
<comment type="caution">
    <text evidence="12">The sequence shown here is derived from an EMBL/GenBank/DDBJ whole genome shotgun (WGS) entry which is preliminary data.</text>
</comment>
<comment type="function">
    <text evidence="6 9">Catalyzes cyclization of the linear tetrapyrrole, hydroxymethylbilane, to the macrocyclic uroporphyrinogen III.</text>
</comment>
<comment type="pathway">
    <text evidence="1 9">Porphyrin-containing compound metabolism; protoporphyrin-IX biosynthesis; coproporphyrinogen-III from 5-aminolevulinate: step 3/4.</text>
</comment>
<name>A0ABT7TRX0_9MICO</name>
<dbReference type="Gene3D" id="3.40.50.10090">
    <property type="match status" value="2"/>
</dbReference>
<dbReference type="RefSeq" id="WP_289474057.1">
    <property type="nucleotide sequence ID" value="NZ_JAUCMN010000007.1"/>
</dbReference>
<evidence type="ECO:0000256" key="5">
    <source>
        <dbReference type="ARBA" id="ARBA00023244"/>
    </source>
</evidence>
<dbReference type="InterPro" id="IPR003754">
    <property type="entry name" value="4pyrrol_synth_uPrphyn_synth"/>
</dbReference>
<dbReference type="PANTHER" id="PTHR38042">
    <property type="entry name" value="UROPORPHYRINOGEN-III SYNTHASE, CHLOROPLASTIC"/>
    <property type="match status" value="1"/>
</dbReference>
<comment type="catalytic activity">
    <reaction evidence="8 9">
        <text>hydroxymethylbilane = uroporphyrinogen III + H2O</text>
        <dbReference type="Rhea" id="RHEA:18965"/>
        <dbReference type="ChEBI" id="CHEBI:15377"/>
        <dbReference type="ChEBI" id="CHEBI:57308"/>
        <dbReference type="ChEBI" id="CHEBI:57845"/>
        <dbReference type="EC" id="4.2.1.75"/>
    </reaction>
</comment>
<dbReference type="InterPro" id="IPR039793">
    <property type="entry name" value="UROS/Hem4"/>
</dbReference>
<keyword evidence="4 9" id="KW-0456">Lyase</keyword>
<dbReference type="EMBL" id="JAUCMN010000007">
    <property type="protein sequence ID" value="MDM7892358.1"/>
    <property type="molecule type" value="Genomic_DNA"/>
</dbReference>
<comment type="similarity">
    <text evidence="2 9">Belongs to the uroporphyrinogen-III synthase family.</text>
</comment>
<evidence type="ECO:0000313" key="13">
    <source>
        <dbReference type="Proteomes" id="UP001236404"/>
    </source>
</evidence>
<protein>
    <recommendedName>
        <fullName evidence="7 9">Uroporphyrinogen-III synthase</fullName>
        <ecNumber evidence="3 9">4.2.1.75</ecNumber>
    </recommendedName>
</protein>
<evidence type="ECO:0000256" key="3">
    <source>
        <dbReference type="ARBA" id="ARBA00013109"/>
    </source>
</evidence>
<evidence type="ECO:0000259" key="11">
    <source>
        <dbReference type="Pfam" id="PF02602"/>
    </source>
</evidence>
<dbReference type="SUPFAM" id="SSF69618">
    <property type="entry name" value="HemD-like"/>
    <property type="match status" value="2"/>
</dbReference>
<evidence type="ECO:0000256" key="4">
    <source>
        <dbReference type="ARBA" id="ARBA00023239"/>
    </source>
</evidence>
<evidence type="ECO:0000256" key="1">
    <source>
        <dbReference type="ARBA" id="ARBA00004772"/>
    </source>
</evidence>
<evidence type="ECO:0000256" key="6">
    <source>
        <dbReference type="ARBA" id="ARBA00037589"/>
    </source>
</evidence>
<reference evidence="12 13" key="1">
    <citation type="submission" date="2023-06" db="EMBL/GenBank/DDBJ databases">
        <authorList>
            <person name="Feng G."/>
            <person name="Li J."/>
            <person name="Zhu H."/>
        </authorList>
    </citation>
    <scope>NUCLEOTIDE SEQUENCE [LARGE SCALE GENOMIC DNA]</scope>
    <source>
        <strain evidence="12 13">RHCKG28</strain>
    </source>
</reference>
<organism evidence="12 13">
    <name type="scientific">Curtobacterium caseinilyticum</name>
    <dbReference type="NCBI Taxonomy" id="3055137"/>
    <lineage>
        <taxon>Bacteria</taxon>
        <taxon>Bacillati</taxon>
        <taxon>Actinomycetota</taxon>
        <taxon>Actinomycetes</taxon>
        <taxon>Micrococcales</taxon>
        <taxon>Microbacteriaceae</taxon>
        <taxon>Curtobacterium</taxon>
    </lineage>
</organism>
<gene>
    <name evidence="12" type="ORF">QUG93_11735</name>
</gene>
<evidence type="ECO:0000256" key="8">
    <source>
        <dbReference type="ARBA" id="ARBA00048617"/>
    </source>
</evidence>
<accession>A0ABT7TRX0</accession>
<dbReference type="Proteomes" id="UP001236404">
    <property type="component" value="Unassembled WGS sequence"/>
</dbReference>